<evidence type="ECO:0000313" key="2">
    <source>
        <dbReference type="EMBL" id="CAI5447238.1"/>
    </source>
</evidence>
<feature type="transmembrane region" description="Helical" evidence="1">
    <location>
        <begin position="72"/>
        <end position="95"/>
    </location>
</feature>
<reference evidence="2" key="1">
    <citation type="submission" date="2022-11" db="EMBL/GenBank/DDBJ databases">
        <authorList>
            <person name="Kikuchi T."/>
        </authorList>
    </citation>
    <scope>NUCLEOTIDE SEQUENCE</scope>
    <source>
        <strain evidence="2">PS1010</strain>
    </source>
</reference>
<evidence type="ECO:0000256" key="1">
    <source>
        <dbReference type="SAM" id="Phobius"/>
    </source>
</evidence>
<organism evidence="2 3">
    <name type="scientific">Caenorhabditis angaria</name>
    <dbReference type="NCBI Taxonomy" id="860376"/>
    <lineage>
        <taxon>Eukaryota</taxon>
        <taxon>Metazoa</taxon>
        <taxon>Ecdysozoa</taxon>
        <taxon>Nematoda</taxon>
        <taxon>Chromadorea</taxon>
        <taxon>Rhabditida</taxon>
        <taxon>Rhabditina</taxon>
        <taxon>Rhabditomorpha</taxon>
        <taxon>Rhabditoidea</taxon>
        <taxon>Rhabditidae</taxon>
        <taxon>Peloderinae</taxon>
        <taxon>Caenorhabditis</taxon>
    </lineage>
</organism>
<feature type="transmembrane region" description="Helical" evidence="1">
    <location>
        <begin position="124"/>
        <end position="146"/>
    </location>
</feature>
<dbReference type="EMBL" id="CANHGI010000004">
    <property type="protein sequence ID" value="CAI5447238.1"/>
    <property type="molecule type" value="Genomic_DNA"/>
</dbReference>
<accession>A0A9P1IMU9</accession>
<dbReference type="InterPro" id="IPR024483">
    <property type="entry name" value="Glam1"/>
</dbReference>
<dbReference type="AlphaFoldDB" id="A0A9P1IMU9"/>
<keyword evidence="1" id="KW-0812">Transmembrane</keyword>
<feature type="transmembrane region" description="Helical" evidence="1">
    <location>
        <begin position="41"/>
        <end position="60"/>
    </location>
</feature>
<evidence type="ECO:0000313" key="3">
    <source>
        <dbReference type="Proteomes" id="UP001152747"/>
    </source>
</evidence>
<proteinExistence type="predicted"/>
<keyword evidence="3" id="KW-1185">Reference proteome</keyword>
<dbReference type="Pfam" id="PF10912">
    <property type="entry name" value="Glam1"/>
    <property type="match status" value="1"/>
</dbReference>
<keyword evidence="1" id="KW-0472">Membrane</keyword>
<sequence>MSEPKQPSFLCFSNGRTALMRLSLVSMLGSVISPIQHRNLYLIPFCGLSVIIEIYFYYAFKSMRSERLKYANWIMSFSLAISVIVMLVAPIYIAVEFAAGYSRGSFLEAALGSTLSSDATTRKIFAFSFAYLLEAALFFSVLFSWYRISIVRQLLEIAKYRENVNISNIPKA</sequence>
<protein>
    <submittedName>
        <fullName evidence="2">Uncharacterized protein</fullName>
    </submittedName>
</protein>
<comment type="caution">
    <text evidence="2">The sequence shown here is derived from an EMBL/GenBank/DDBJ whole genome shotgun (WGS) entry which is preliminary data.</text>
</comment>
<gene>
    <name evidence="2" type="ORF">CAMP_LOCUS9875</name>
</gene>
<dbReference type="Proteomes" id="UP001152747">
    <property type="component" value="Unassembled WGS sequence"/>
</dbReference>
<name>A0A9P1IMU9_9PELO</name>
<keyword evidence="1" id="KW-1133">Transmembrane helix</keyword>